<keyword evidence="1" id="KW-0812">Transmembrane</keyword>
<keyword evidence="1" id="KW-1133">Transmembrane helix</keyword>
<keyword evidence="1" id="KW-0472">Membrane</keyword>
<dbReference type="Gene3D" id="3.40.50.1110">
    <property type="entry name" value="SGNH hydrolase"/>
    <property type="match status" value="1"/>
</dbReference>
<dbReference type="SUPFAM" id="SSF52266">
    <property type="entry name" value="SGNH hydrolase"/>
    <property type="match status" value="1"/>
</dbReference>
<reference evidence="3" key="2">
    <citation type="journal article" date="2021" name="PeerJ">
        <title>Extensive microbial diversity within the chicken gut microbiome revealed by metagenomics and culture.</title>
        <authorList>
            <person name="Gilroy R."/>
            <person name="Ravi A."/>
            <person name="Getino M."/>
            <person name="Pursley I."/>
            <person name="Horton D.L."/>
            <person name="Alikhan N.F."/>
            <person name="Baker D."/>
            <person name="Gharbi K."/>
            <person name="Hall N."/>
            <person name="Watson M."/>
            <person name="Adriaenssens E.M."/>
            <person name="Foster-Nyarko E."/>
            <person name="Jarju S."/>
            <person name="Secka A."/>
            <person name="Antonio M."/>
            <person name="Oren A."/>
            <person name="Chaudhuri R.R."/>
            <person name="La Ragione R."/>
            <person name="Hildebrand F."/>
            <person name="Pallen M.J."/>
        </authorList>
    </citation>
    <scope>NUCLEOTIDE SEQUENCE</scope>
    <source>
        <strain evidence="3">CHK195-26880</strain>
    </source>
</reference>
<evidence type="ECO:0000313" key="4">
    <source>
        <dbReference type="Proteomes" id="UP000886833"/>
    </source>
</evidence>
<dbReference type="GO" id="GO:0004622">
    <property type="term" value="F:phosphatidylcholine lysophospholipase activity"/>
    <property type="evidence" value="ECO:0007669"/>
    <property type="project" value="TreeGrafter"/>
</dbReference>
<name>A0A9D1KBS8_9FIRM</name>
<dbReference type="InterPro" id="IPR051532">
    <property type="entry name" value="Ester_Hydrolysis_Enzymes"/>
</dbReference>
<dbReference type="PANTHER" id="PTHR30383:SF5">
    <property type="entry name" value="SGNH HYDROLASE-TYPE ESTERASE DOMAIN-CONTAINING PROTEIN"/>
    <property type="match status" value="1"/>
</dbReference>
<evidence type="ECO:0000313" key="3">
    <source>
        <dbReference type="EMBL" id="HIT37930.1"/>
    </source>
</evidence>
<dbReference type="InterPro" id="IPR013830">
    <property type="entry name" value="SGNH_hydro"/>
</dbReference>
<dbReference type="Proteomes" id="UP000886833">
    <property type="component" value="Unassembled WGS sequence"/>
</dbReference>
<organism evidence="3 4">
    <name type="scientific">Candidatus Onthousia faecipullorum</name>
    <dbReference type="NCBI Taxonomy" id="2840887"/>
    <lineage>
        <taxon>Bacteria</taxon>
        <taxon>Bacillati</taxon>
        <taxon>Bacillota</taxon>
        <taxon>Bacilli</taxon>
        <taxon>Candidatus Onthousia</taxon>
    </lineage>
</organism>
<comment type="caution">
    <text evidence="3">The sequence shown here is derived from an EMBL/GenBank/DDBJ whole genome shotgun (WGS) entry which is preliminary data.</text>
</comment>
<dbReference type="EMBL" id="DVKQ01000071">
    <property type="protein sequence ID" value="HIT37930.1"/>
    <property type="molecule type" value="Genomic_DNA"/>
</dbReference>
<dbReference type="Pfam" id="PF13472">
    <property type="entry name" value="Lipase_GDSL_2"/>
    <property type="match status" value="1"/>
</dbReference>
<dbReference type="InterPro" id="IPR036514">
    <property type="entry name" value="SGNH_hydro_sf"/>
</dbReference>
<reference evidence="3" key="1">
    <citation type="submission" date="2020-10" db="EMBL/GenBank/DDBJ databases">
        <authorList>
            <person name="Gilroy R."/>
        </authorList>
    </citation>
    <scope>NUCLEOTIDE SEQUENCE</scope>
    <source>
        <strain evidence="3">CHK195-26880</strain>
    </source>
</reference>
<feature type="transmembrane region" description="Helical" evidence="1">
    <location>
        <begin position="41"/>
        <end position="60"/>
    </location>
</feature>
<sequence length="269" mass="31544">MSNKTSKKRKKKKYSTRIEKNKNIYYKNNSVLSKKDNKKQLLVLILVVSIVLNSVLLLVINSKNSSINKLNNSLKEEKSSYDKEIKTMTDNYNNYLFLGDSITEFYDLDKYFPNMPVVNSGISGNTTEDILNDMKERVYDYNPSKVFLLIGTNDLRDEKSVDEVVDNIKKIIEKIEKNRKEAEIYLESVYPVNEKINKKVVELRNNQDINEINNKIKKYAEEQNITYIDLHKKLVNDEGLLDKKYTRDGLHLNEEGYKVVTEELMKYLK</sequence>
<dbReference type="AlphaFoldDB" id="A0A9D1KBS8"/>
<dbReference type="PANTHER" id="PTHR30383">
    <property type="entry name" value="THIOESTERASE 1/PROTEASE 1/LYSOPHOSPHOLIPASE L1"/>
    <property type="match status" value="1"/>
</dbReference>
<evidence type="ECO:0000259" key="2">
    <source>
        <dbReference type="Pfam" id="PF13472"/>
    </source>
</evidence>
<evidence type="ECO:0000256" key="1">
    <source>
        <dbReference type="SAM" id="Phobius"/>
    </source>
</evidence>
<proteinExistence type="predicted"/>
<protein>
    <recommendedName>
        <fullName evidence="2">SGNH hydrolase-type esterase domain-containing protein</fullName>
    </recommendedName>
</protein>
<accession>A0A9D1KBS8</accession>
<gene>
    <name evidence="3" type="ORF">IAB59_05595</name>
</gene>
<feature type="domain" description="SGNH hydrolase-type esterase" evidence="2">
    <location>
        <begin position="97"/>
        <end position="259"/>
    </location>
</feature>